<keyword evidence="2" id="KW-0472">Membrane</keyword>
<dbReference type="GeneID" id="94841546"/>
<dbReference type="PANTHER" id="PTHR14168:SF4">
    <property type="entry name" value="EPITHELIAL CELL ADHESION MOLECULE PRECURSOR"/>
    <property type="match status" value="1"/>
</dbReference>
<gene>
    <name evidence="3" type="ORF">TRFO_29543</name>
</gene>
<evidence type="ECO:0000256" key="1">
    <source>
        <dbReference type="SAM" id="MobiDB-lite"/>
    </source>
</evidence>
<proteinExistence type="predicted"/>
<comment type="caution">
    <text evidence="3">The sequence shown here is derived from an EMBL/GenBank/DDBJ whole genome shotgun (WGS) entry which is preliminary data.</text>
</comment>
<dbReference type="InterPro" id="IPR043406">
    <property type="entry name" value="EPCAM/Trop-2"/>
</dbReference>
<feature type="transmembrane region" description="Helical" evidence="2">
    <location>
        <begin position="1144"/>
        <end position="1166"/>
    </location>
</feature>
<dbReference type="EMBL" id="MLAK01000839">
    <property type="protein sequence ID" value="OHT03087.1"/>
    <property type="molecule type" value="Genomic_DNA"/>
</dbReference>
<dbReference type="RefSeq" id="XP_068356223.1">
    <property type="nucleotide sequence ID" value="XM_068506842.1"/>
</dbReference>
<dbReference type="Proteomes" id="UP000179807">
    <property type="component" value="Unassembled WGS sequence"/>
</dbReference>
<feature type="region of interest" description="Disordered" evidence="1">
    <location>
        <begin position="1171"/>
        <end position="1197"/>
    </location>
</feature>
<reference evidence="3" key="1">
    <citation type="submission" date="2016-10" db="EMBL/GenBank/DDBJ databases">
        <authorList>
            <person name="Benchimol M."/>
            <person name="Almeida L.G."/>
            <person name="Vasconcelos A.T."/>
            <person name="Perreira-Neves A."/>
            <person name="Rosa I.A."/>
            <person name="Tasca T."/>
            <person name="Bogo M.R."/>
            <person name="de Souza W."/>
        </authorList>
    </citation>
    <scope>NUCLEOTIDE SEQUENCE [LARGE SCALE GENOMIC DNA]</scope>
    <source>
        <strain evidence="3">K</strain>
    </source>
</reference>
<protein>
    <submittedName>
        <fullName evidence="3">Uncharacterized protein</fullName>
    </submittedName>
</protein>
<evidence type="ECO:0000256" key="2">
    <source>
        <dbReference type="SAM" id="Phobius"/>
    </source>
</evidence>
<keyword evidence="2" id="KW-0812">Transmembrane</keyword>
<keyword evidence="4" id="KW-1185">Reference proteome</keyword>
<dbReference type="GO" id="GO:0016020">
    <property type="term" value="C:membrane"/>
    <property type="evidence" value="ECO:0007669"/>
    <property type="project" value="InterPro"/>
</dbReference>
<accession>A0A1J4JVA2</accession>
<dbReference type="AlphaFoldDB" id="A0A1J4JVA2"/>
<dbReference type="VEuPathDB" id="TrichDB:TRFO_29543"/>
<dbReference type="PANTHER" id="PTHR14168">
    <property type="entry name" value="TUMOR-ASSOCIATED CALCIUM SIGNAL TRANSDUCER"/>
    <property type="match status" value="1"/>
</dbReference>
<evidence type="ECO:0000313" key="4">
    <source>
        <dbReference type="Proteomes" id="UP000179807"/>
    </source>
</evidence>
<keyword evidence="2" id="KW-1133">Transmembrane helix</keyword>
<organism evidence="3 4">
    <name type="scientific">Tritrichomonas foetus</name>
    <dbReference type="NCBI Taxonomy" id="1144522"/>
    <lineage>
        <taxon>Eukaryota</taxon>
        <taxon>Metamonada</taxon>
        <taxon>Parabasalia</taxon>
        <taxon>Tritrichomonadida</taxon>
        <taxon>Tritrichomonadidae</taxon>
        <taxon>Tritrichomonas</taxon>
    </lineage>
</organism>
<name>A0A1J4JVA2_9EUKA</name>
<feature type="compositionally biased region" description="Low complexity" evidence="1">
    <location>
        <begin position="1177"/>
        <end position="1197"/>
    </location>
</feature>
<sequence length="1197" mass="134799">MICLFLPIFVASYKECKDIDWEKVSSLSFIVPTNKSYDKDTNYYDYSCLTSAKYENAENPLTLTVYLQGDIDLGKLSVYQNTEEIKLERHEDTPKNRPITVKANFDTGPEQQFHLSVSEKNNGDGNIFIHPEGTQDNPANIKLSYPQYSTIFPHGNGKGPALFLSCDSKTSRDLLDISLFPKVYLLGNCLNNRVKTLLDNKEPERLDNLSNLIAFAKPHYGTDCSKFSFNNYQITLQDGIYELILQDYTYTIVEKTSGKSINYIVDELSEFIVSLNGNGELYIQTQTTAETTPVTIKATNSFNIIIKEGTWHTKVQIKDNDNNQYSFIYIESETSRTEINVNDAHIFLSLPTTTVQNFDATSLHLIGNDDSTKTFKSKFASLTNLIPYVSTNIVFGELTVSGTSTFHQNSKVVVTHKLTVSGYELPNYIELQSGCLLNLEQDRNPFFIPDEFTISGSSIYVIPSSSEMGYVLCQKNLDCSKFEIVNRGFDYYKKPETYFQIGDIYETICHDYETIMEENGEKQQGDDSCCEPGSSENDQFKDIKCIGFRTTEDVNNLNLDTPRSMPLSHYESTDFYIWRENIKEYLNKYNFKPAQTKIHPLYFTEKLFPNLTLSCLESSSYQCDSTTFVDIHEDYWQEGIYNLHVNGPIYFRGISDSQCLTIPFTSLRMSKIQNSIDQLDFSKVTALTMNIVDYINNMVFFVKENISTIHLIGNDYTLEYPTIDAESQNHKFTVEMEFNENDMTVNYKNITDGKEAVFSTRKLSFYKGSSVVIDPKIIYGSAPDKFNDNMKISAQGLQTQYKIKGGHSQLIDITDVKSNNLIIYDNNNHFTVDTNFGASFVGDSLSLSSGAAEKIVDSITFPSVELSSGNMFTVSLGSYKVNKLVFEKLIATSLNDITIKCDEARCSDNTEVEISNLYISGGCKIQISKSNSSDYQYNNVKLTIKNIHAFSGDSNTNNYLVTLNPSNLSDSTLLIYQNPKGIGSKWPFFNIDDLEVEGNVNSIKAINFTADSETTCESGMEIYDRLYPEIPEFDEIKNEFDGYKLNLCSSKISCESLELMTSIAEETYQKCKGQEDKYVKKCFSNISSTTISKYVDNNNQIAFNGKTLTAYKYNCIGFKQESYSLIDSLSAYSNSDSNQLSSGAIAGIVIAVIIVLIIIIVLIVIFTRKKSNSGNKSASESQSNASENPGSESSSSS</sequence>
<evidence type="ECO:0000313" key="3">
    <source>
        <dbReference type="EMBL" id="OHT03087.1"/>
    </source>
</evidence>